<evidence type="ECO:0000313" key="8">
    <source>
        <dbReference type="Proteomes" id="UP000053095"/>
    </source>
</evidence>
<dbReference type="InterPro" id="IPR050416">
    <property type="entry name" value="FAD-linked_Oxidoreductase"/>
</dbReference>
<proteinExistence type="inferred from homology"/>
<name>A0A6V8HA36_TALPI</name>
<comment type="similarity">
    <text evidence="2">Belongs to the oxygen-dependent FAD-linked oxidoreductase family.</text>
</comment>
<evidence type="ECO:0000256" key="5">
    <source>
        <dbReference type="ARBA" id="ARBA00023002"/>
    </source>
</evidence>
<dbReference type="InterPro" id="IPR016164">
    <property type="entry name" value="FAD-linked_Oxase-like_C"/>
</dbReference>
<accession>A0A6V8HA36</accession>
<dbReference type="Gene3D" id="3.30.465.10">
    <property type="match status" value="1"/>
</dbReference>
<dbReference type="PROSITE" id="PS51387">
    <property type="entry name" value="FAD_PCMH"/>
    <property type="match status" value="1"/>
</dbReference>
<dbReference type="SUPFAM" id="SSF55103">
    <property type="entry name" value="FAD-linked oxidases, C-terminal domain"/>
    <property type="match status" value="1"/>
</dbReference>
<dbReference type="PANTHER" id="PTHR42973">
    <property type="entry name" value="BINDING OXIDOREDUCTASE, PUTATIVE (AFU_ORTHOLOGUE AFUA_1G17690)-RELATED"/>
    <property type="match status" value="1"/>
</dbReference>
<gene>
    <name evidence="7" type="ORF">TCE0_033f07973</name>
</gene>
<evidence type="ECO:0000259" key="6">
    <source>
        <dbReference type="PROSITE" id="PS51387"/>
    </source>
</evidence>
<dbReference type="PANTHER" id="PTHR42973:SF39">
    <property type="entry name" value="FAD-BINDING PCMH-TYPE DOMAIN-CONTAINING PROTEIN"/>
    <property type="match status" value="1"/>
</dbReference>
<dbReference type="AlphaFoldDB" id="A0A6V8HA36"/>
<evidence type="ECO:0000313" key="7">
    <source>
        <dbReference type="EMBL" id="GAM37769.1"/>
    </source>
</evidence>
<dbReference type="GO" id="GO:0016491">
    <property type="term" value="F:oxidoreductase activity"/>
    <property type="evidence" value="ECO:0007669"/>
    <property type="project" value="UniProtKB-KW"/>
</dbReference>
<reference evidence="8" key="1">
    <citation type="journal article" date="2015" name="Genome Announc.">
        <title>Draft genome sequence of Talaromyces cellulolyticus strain Y-94, a source of lignocellulosic biomass-degrading enzymes.</title>
        <authorList>
            <person name="Fujii T."/>
            <person name="Koike H."/>
            <person name="Sawayama S."/>
            <person name="Yano S."/>
            <person name="Inoue H."/>
        </authorList>
    </citation>
    <scope>NUCLEOTIDE SEQUENCE [LARGE SCALE GENOMIC DNA]</scope>
    <source>
        <strain evidence="8">Y-94</strain>
    </source>
</reference>
<dbReference type="Pfam" id="PF08031">
    <property type="entry name" value="BBE"/>
    <property type="match status" value="1"/>
</dbReference>
<dbReference type="GO" id="GO:0071949">
    <property type="term" value="F:FAD binding"/>
    <property type="evidence" value="ECO:0007669"/>
    <property type="project" value="InterPro"/>
</dbReference>
<dbReference type="InterPro" id="IPR016166">
    <property type="entry name" value="FAD-bd_PCMH"/>
</dbReference>
<comment type="cofactor">
    <cofactor evidence="1">
        <name>FAD</name>
        <dbReference type="ChEBI" id="CHEBI:57692"/>
    </cofactor>
</comment>
<comment type="caution">
    <text evidence="7">The sequence shown here is derived from an EMBL/GenBank/DDBJ whole genome shotgun (WGS) entry which is preliminary data.</text>
</comment>
<feature type="domain" description="FAD-binding PCMH-type" evidence="6">
    <location>
        <begin position="74"/>
        <end position="244"/>
    </location>
</feature>
<dbReference type="InterPro" id="IPR016167">
    <property type="entry name" value="FAD-bd_PCMH_sub1"/>
</dbReference>
<dbReference type="InterPro" id="IPR006094">
    <property type="entry name" value="Oxid_FAD_bind_N"/>
</dbReference>
<keyword evidence="8" id="KW-1185">Reference proteome</keyword>
<organism evidence="7 8">
    <name type="scientific">Talaromyces pinophilus</name>
    <name type="common">Penicillium pinophilum</name>
    <dbReference type="NCBI Taxonomy" id="128442"/>
    <lineage>
        <taxon>Eukaryota</taxon>
        <taxon>Fungi</taxon>
        <taxon>Dikarya</taxon>
        <taxon>Ascomycota</taxon>
        <taxon>Pezizomycotina</taxon>
        <taxon>Eurotiomycetes</taxon>
        <taxon>Eurotiomycetidae</taxon>
        <taxon>Eurotiales</taxon>
        <taxon>Trichocomaceae</taxon>
        <taxon>Talaromyces</taxon>
        <taxon>Talaromyces sect. Talaromyces</taxon>
    </lineage>
</organism>
<keyword evidence="3" id="KW-0285">Flavoprotein</keyword>
<evidence type="ECO:0000256" key="4">
    <source>
        <dbReference type="ARBA" id="ARBA00022827"/>
    </source>
</evidence>
<evidence type="ECO:0000256" key="2">
    <source>
        <dbReference type="ARBA" id="ARBA00005466"/>
    </source>
</evidence>
<dbReference type="Proteomes" id="UP000053095">
    <property type="component" value="Unassembled WGS sequence"/>
</dbReference>
<dbReference type="SUPFAM" id="SSF56176">
    <property type="entry name" value="FAD-binding/transporter-associated domain-like"/>
    <property type="match status" value="1"/>
</dbReference>
<dbReference type="InterPro" id="IPR016169">
    <property type="entry name" value="FAD-bd_PCMH_sub2"/>
</dbReference>
<dbReference type="EMBL" id="DF933829">
    <property type="protein sequence ID" value="GAM37769.1"/>
    <property type="molecule type" value="Genomic_DNA"/>
</dbReference>
<evidence type="ECO:0000256" key="1">
    <source>
        <dbReference type="ARBA" id="ARBA00001974"/>
    </source>
</evidence>
<dbReference type="InterPro" id="IPR012951">
    <property type="entry name" value="BBE"/>
</dbReference>
<sequence>MPFLTYPAALELQKELSGTNAEVITLADDDYVESLDRWSATSEKEAVCVSPPHQSIHSLLSPMQEHRLTYADTTMLIKGAIVKVTTVEEVSTVVEFAAKRYIPFAVLSGGHSTKGASSTYGGIVIDLGRMNRVDVRTSSKTVSVEGGAKWADVDTAAAKHGLAVVGPTVSQLGVGGTTLGGGIGWLTGKYGLVVDNLVEAQIVLADGSITTASESESPDLFWAIRGAGQDFGVITRFTFKAHPQENDVFAGMLYLDPDKLPQLVDYVNNLDSKLDEDEGLFFGFINSHGKTTIVVILFYNGPQAQAEKMFEPLLSLSTDREKTGMMPYYKTNQLFNKAAASEGRKRLSGTSVTLPLDIDFFQAVYQNFSQILNDHSEDAEALLFFEMLPYTKVVEVPNDATAYANRGPYYNVCSIFNWQDPKADSKIRNLQQGLMTQIRDEHIKRRGPGVGTYANYTGFDANARDLFGDNLPRLKELKKHFDPRNVFRKWHDLLLQTGASV</sequence>
<protein>
    <recommendedName>
        <fullName evidence="6">FAD-binding PCMH-type domain-containing protein</fullName>
    </recommendedName>
</protein>
<dbReference type="InterPro" id="IPR036318">
    <property type="entry name" value="FAD-bd_PCMH-like_sf"/>
</dbReference>
<keyword evidence="5" id="KW-0560">Oxidoreductase</keyword>
<dbReference type="Gene3D" id="3.30.43.10">
    <property type="entry name" value="Uridine Diphospho-n-acetylenolpyruvylglucosamine Reductase, domain 2"/>
    <property type="match status" value="1"/>
</dbReference>
<evidence type="ECO:0000256" key="3">
    <source>
        <dbReference type="ARBA" id="ARBA00022630"/>
    </source>
</evidence>
<dbReference type="Pfam" id="PF01565">
    <property type="entry name" value="FAD_binding_4"/>
    <property type="match status" value="1"/>
</dbReference>
<dbReference type="Gene3D" id="3.40.462.20">
    <property type="match status" value="1"/>
</dbReference>
<keyword evidence="4" id="KW-0274">FAD</keyword>